<dbReference type="AlphaFoldDB" id="A0A7W9BCE9"/>
<dbReference type="RefSeq" id="WP_343055205.1">
    <property type="nucleotide sequence ID" value="NZ_JACIJK010000004.1"/>
</dbReference>
<evidence type="ECO:0000313" key="3">
    <source>
        <dbReference type="EMBL" id="MBB5714602.1"/>
    </source>
</evidence>
<comment type="caution">
    <text evidence="3">The sequence shown here is derived from an EMBL/GenBank/DDBJ whole genome shotgun (WGS) entry which is preliminary data.</text>
</comment>
<dbReference type="InterPro" id="IPR013762">
    <property type="entry name" value="Integrase-like_cat_sf"/>
</dbReference>
<evidence type="ECO:0000313" key="4">
    <source>
        <dbReference type="Proteomes" id="UP000546200"/>
    </source>
</evidence>
<evidence type="ECO:0000259" key="2">
    <source>
        <dbReference type="PROSITE" id="PS51898"/>
    </source>
</evidence>
<dbReference type="InterPro" id="IPR011010">
    <property type="entry name" value="DNA_brk_join_enz"/>
</dbReference>
<accession>A0A7W9BCE9</accession>
<protein>
    <submittedName>
        <fullName evidence="3">Integrase</fullName>
    </submittedName>
</protein>
<dbReference type="GO" id="GO:0015074">
    <property type="term" value="P:DNA integration"/>
    <property type="evidence" value="ECO:0007669"/>
    <property type="project" value="InterPro"/>
</dbReference>
<dbReference type="InterPro" id="IPR002104">
    <property type="entry name" value="Integrase_catalytic"/>
</dbReference>
<keyword evidence="1" id="KW-0233">DNA recombination</keyword>
<dbReference type="Pfam" id="PF00589">
    <property type="entry name" value="Phage_integrase"/>
    <property type="match status" value="1"/>
</dbReference>
<dbReference type="EMBL" id="JACIJK010000004">
    <property type="protein sequence ID" value="MBB5714602.1"/>
    <property type="molecule type" value="Genomic_DNA"/>
</dbReference>
<sequence length="121" mass="13486">MPTMNSMVSALWFFFTQLVDQPDLARKLVRTGPVRKLPVVLSQDEVARQLGATTCLKHQGVPSVAYGAGLRASELTALKVRDIDSERMLLRVERGQGGQYRNARLPAGLLALPRQWWKAGR</sequence>
<dbReference type="Proteomes" id="UP000546200">
    <property type="component" value="Unassembled WGS sequence"/>
</dbReference>
<feature type="domain" description="Tyr recombinase" evidence="2">
    <location>
        <begin position="36"/>
        <end position="121"/>
    </location>
</feature>
<dbReference type="SUPFAM" id="SSF56349">
    <property type="entry name" value="DNA breaking-rejoining enzymes"/>
    <property type="match status" value="1"/>
</dbReference>
<proteinExistence type="predicted"/>
<evidence type="ECO:0000256" key="1">
    <source>
        <dbReference type="ARBA" id="ARBA00023172"/>
    </source>
</evidence>
<dbReference type="PROSITE" id="PS51898">
    <property type="entry name" value="TYR_RECOMBINASE"/>
    <property type="match status" value="1"/>
</dbReference>
<gene>
    <name evidence="3" type="ORF">FHS94_001438</name>
</gene>
<keyword evidence="4" id="KW-1185">Reference proteome</keyword>
<reference evidence="3 4" key="1">
    <citation type="submission" date="2020-08" db="EMBL/GenBank/DDBJ databases">
        <title>Genomic Encyclopedia of Type Strains, Phase IV (KMG-IV): sequencing the most valuable type-strain genomes for metagenomic binning, comparative biology and taxonomic classification.</title>
        <authorList>
            <person name="Goeker M."/>
        </authorList>
    </citation>
    <scope>NUCLEOTIDE SEQUENCE [LARGE SCALE GENOMIC DNA]</scope>
    <source>
        <strain evidence="3 4">DSM 100044</strain>
    </source>
</reference>
<dbReference type="GO" id="GO:0006310">
    <property type="term" value="P:DNA recombination"/>
    <property type="evidence" value="ECO:0007669"/>
    <property type="project" value="UniProtKB-KW"/>
</dbReference>
<dbReference type="Gene3D" id="1.10.443.10">
    <property type="entry name" value="Intergrase catalytic core"/>
    <property type="match status" value="1"/>
</dbReference>
<name>A0A7W9BCE9_9SPHN</name>
<dbReference type="GO" id="GO:0003677">
    <property type="term" value="F:DNA binding"/>
    <property type="evidence" value="ECO:0007669"/>
    <property type="project" value="InterPro"/>
</dbReference>
<organism evidence="3 4">
    <name type="scientific">Sphingomonas aerophila</name>
    <dbReference type="NCBI Taxonomy" id="1344948"/>
    <lineage>
        <taxon>Bacteria</taxon>
        <taxon>Pseudomonadati</taxon>
        <taxon>Pseudomonadota</taxon>
        <taxon>Alphaproteobacteria</taxon>
        <taxon>Sphingomonadales</taxon>
        <taxon>Sphingomonadaceae</taxon>
        <taxon>Sphingomonas</taxon>
    </lineage>
</organism>